<dbReference type="EMBL" id="JARJCN010000163">
    <property type="protein sequence ID" value="KAJ7066800.1"/>
    <property type="molecule type" value="Genomic_DNA"/>
</dbReference>
<accession>A0AAD6XLQ1</accession>
<evidence type="ECO:0000313" key="4">
    <source>
        <dbReference type="Proteomes" id="UP001222325"/>
    </source>
</evidence>
<comment type="caution">
    <text evidence="3">The sequence shown here is derived from an EMBL/GenBank/DDBJ whole genome shotgun (WGS) entry which is preliminary data.</text>
</comment>
<evidence type="ECO:0000256" key="1">
    <source>
        <dbReference type="SAM" id="MobiDB-lite"/>
    </source>
</evidence>
<reference evidence="3" key="1">
    <citation type="submission" date="2023-03" db="EMBL/GenBank/DDBJ databases">
        <title>Massive genome expansion in bonnet fungi (Mycena s.s.) driven by repeated elements and novel gene families across ecological guilds.</title>
        <authorList>
            <consortium name="Lawrence Berkeley National Laboratory"/>
            <person name="Harder C.B."/>
            <person name="Miyauchi S."/>
            <person name="Viragh M."/>
            <person name="Kuo A."/>
            <person name="Thoen E."/>
            <person name="Andreopoulos B."/>
            <person name="Lu D."/>
            <person name="Skrede I."/>
            <person name="Drula E."/>
            <person name="Henrissat B."/>
            <person name="Morin E."/>
            <person name="Kohler A."/>
            <person name="Barry K."/>
            <person name="LaButti K."/>
            <person name="Morin E."/>
            <person name="Salamov A."/>
            <person name="Lipzen A."/>
            <person name="Mereny Z."/>
            <person name="Hegedus B."/>
            <person name="Baldrian P."/>
            <person name="Stursova M."/>
            <person name="Weitz H."/>
            <person name="Taylor A."/>
            <person name="Grigoriev I.V."/>
            <person name="Nagy L.G."/>
            <person name="Martin F."/>
            <person name="Kauserud H."/>
        </authorList>
    </citation>
    <scope>NUCLEOTIDE SEQUENCE</scope>
    <source>
        <strain evidence="3">CBHHK173m</strain>
    </source>
</reference>
<feature type="compositionally biased region" description="Low complexity" evidence="1">
    <location>
        <begin position="153"/>
        <end position="165"/>
    </location>
</feature>
<dbReference type="Proteomes" id="UP001222325">
    <property type="component" value="Unassembled WGS sequence"/>
</dbReference>
<protein>
    <submittedName>
        <fullName evidence="3">Uncharacterized protein</fullName>
    </submittedName>
</protein>
<organism evidence="3 4">
    <name type="scientific">Mycena belliarum</name>
    <dbReference type="NCBI Taxonomy" id="1033014"/>
    <lineage>
        <taxon>Eukaryota</taxon>
        <taxon>Fungi</taxon>
        <taxon>Dikarya</taxon>
        <taxon>Basidiomycota</taxon>
        <taxon>Agaricomycotina</taxon>
        <taxon>Agaricomycetes</taxon>
        <taxon>Agaricomycetidae</taxon>
        <taxon>Agaricales</taxon>
        <taxon>Marasmiineae</taxon>
        <taxon>Mycenaceae</taxon>
        <taxon>Mycena</taxon>
    </lineage>
</organism>
<proteinExistence type="predicted"/>
<name>A0AAD6XLQ1_9AGAR</name>
<dbReference type="EMBL" id="JARJCN010000028">
    <property type="protein sequence ID" value="KAJ7087536.1"/>
    <property type="molecule type" value="Genomic_DNA"/>
</dbReference>
<sequence>MATPMFPIEKTDAMLDLLVSADARKEGGPRLQERLRNIFELACRIGHQYGEKEIACVRKEAYEAGLKDGRRVAQASEQKASALKPIPFPPPRSLSTIAIQTDPFTLLPPRPPPVTTTATQTDPFLPPSPPPLHHDSLATQTDPSGVPSPHPVPLSVSPPSSAYSPRDFSDLSSGTSHPFASLQRRHRRSPRTPCSRSPPTPRTPRRQTTIILKISDSTSSLTKDLDNPPALVPQLDTRSSPSLEWHCDPRLRDLSRALTALGWVRPG</sequence>
<dbReference type="AlphaFoldDB" id="A0AAD6XLQ1"/>
<evidence type="ECO:0000313" key="3">
    <source>
        <dbReference type="EMBL" id="KAJ7087536.1"/>
    </source>
</evidence>
<keyword evidence="4" id="KW-1185">Reference proteome</keyword>
<feature type="region of interest" description="Disordered" evidence="1">
    <location>
        <begin position="103"/>
        <end position="207"/>
    </location>
</feature>
<evidence type="ECO:0000313" key="2">
    <source>
        <dbReference type="EMBL" id="KAJ7066800.1"/>
    </source>
</evidence>
<gene>
    <name evidence="3" type="ORF">B0H15DRAFT_842334</name>
    <name evidence="2" type="ORF">B0H15DRAFT_872323</name>
</gene>